<feature type="domain" description="Glycoside hydrolase family 29 N-terminal" evidence="8">
    <location>
        <begin position="67"/>
        <end position="334"/>
    </location>
</feature>
<name>A0A2W7RWE0_9BACT</name>
<dbReference type="GO" id="GO:0004560">
    <property type="term" value="F:alpha-L-fucosidase activity"/>
    <property type="evidence" value="ECO:0007669"/>
    <property type="project" value="InterPro"/>
</dbReference>
<dbReference type="PRINTS" id="PR00741">
    <property type="entry name" value="GLHYDRLASE29"/>
</dbReference>
<dbReference type="EC" id="3.2.1.51" evidence="3"/>
<evidence type="ECO:0000256" key="2">
    <source>
        <dbReference type="ARBA" id="ARBA00007951"/>
    </source>
</evidence>
<dbReference type="InterPro" id="IPR000933">
    <property type="entry name" value="Glyco_hydro_29"/>
</dbReference>
<evidence type="ECO:0000259" key="8">
    <source>
        <dbReference type="Pfam" id="PF01120"/>
    </source>
</evidence>
<dbReference type="InterPro" id="IPR057739">
    <property type="entry name" value="Glyco_hydro_29_N"/>
</dbReference>
<evidence type="ECO:0000256" key="1">
    <source>
        <dbReference type="ARBA" id="ARBA00004071"/>
    </source>
</evidence>
<dbReference type="EMBL" id="QKZV01000002">
    <property type="protein sequence ID" value="PZX64634.1"/>
    <property type="molecule type" value="Genomic_DNA"/>
</dbReference>
<dbReference type="Gene3D" id="3.20.20.80">
    <property type="entry name" value="Glycosidases"/>
    <property type="match status" value="1"/>
</dbReference>
<dbReference type="Gene3D" id="2.60.120.260">
    <property type="entry name" value="Galactose-binding domain-like"/>
    <property type="match status" value="1"/>
</dbReference>
<dbReference type="Pfam" id="PF01120">
    <property type="entry name" value="Alpha_L_fucos"/>
    <property type="match status" value="1"/>
</dbReference>
<comment type="similarity">
    <text evidence="2">Belongs to the glycosyl hydrolase 29 family.</text>
</comment>
<dbReference type="GO" id="GO:0005764">
    <property type="term" value="C:lysosome"/>
    <property type="evidence" value="ECO:0007669"/>
    <property type="project" value="TreeGrafter"/>
</dbReference>
<evidence type="ECO:0000256" key="5">
    <source>
        <dbReference type="ARBA" id="ARBA00022801"/>
    </source>
</evidence>
<dbReference type="GO" id="GO:0016139">
    <property type="term" value="P:glycoside catabolic process"/>
    <property type="evidence" value="ECO:0007669"/>
    <property type="project" value="TreeGrafter"/>
</dbReference>
<keyword evidence="6" id="KW-0326">Glycosidase</keyword>
<proteinExistence type="inferred from homology"/>
<dbReference type="AlphaFoldDB" id="A0A2W7RWE0"/>
<sequence>MLYRITLGICFLWMVMMGKAQTDANGLAVLPKPTQAQLAWQNQHLYLFVHFGPNTFTDKEWGLGNEPENVFNPSALNCEQWARIAKAAGAKGLIITAKHHDGFCLWPSKYSTHTVAQSKWLNGKGDVLKACEVACKKYGLSFGVYLSPWDRNHPQYGTPGYNAVFVNMLKEIFTNYGPITELWWDGANGEGPNGKKQIYDWPLFIQTVRKLSPQTLIFSDVGPDIRWVGNEKGIAGTTNWNTLDTATFSPGIGAPPADTLQTGNYNGCCYIPAECDVSIRPGWFYHSNEDSLVKTPLQLWNIYTKSVGRGANLLLNVPPNRKGLFNSEDSLALMQFKQLREEAFAKNLLQRGAMVTTNHTNRKDVKRRYPAYHYIFKESVSMNCVVLEEDLTKGQAISSVNISISINGEVQQTIPITTVGHQRMVFFPTCKATELSVVVSGAKNLPYLKQIAAYQLPEKLLQAVL</sequence>
<evidence type="ECO:0000256" key="4">
    <source>
        <dbReference type="ARBA" id="ARBA00022729"/>
    </source>
</evidence>
<dbReference type="SUPFAM" id="SSF51445">
    <property type="entry name" value="(Trans)glycosidases"/>
    <property type="match status" value="1"/>
</dbReference>
<organism evidence="9 10">
    <name type="scientific">Hydrotalea sandarakina</name>
    <dbReference type="NCBI Taxonomy" id="1004304"/>
    <lineage>
        <taxon>Bacteria</taxon>
        <taxon>Pseudomonadati</taxon>
        <taxon>Bacteroidota</taxon>
        <taxon>Chitinophagia</taxon>
        <taxon>Chitinophagales</taxon>
        <taxon>Chitinophagaceae</taxon>
        <taxon>Hydrotalea</taxon>
    </lineage>
</organism>
<dbReference type="GO" id="GO:0006004">
    <property type="term" value="P:fucose metabolic process"/>
    <property type="evidence" value="ECO:0007669"/>
    <property type="project" value="InterPro"/>
</dbReference>
<keyword evidence="10" id="KW-1185">Reference proteome</keyword>
<reference evidence="9 10" key="1">
    <citation type="submission" date="2018-06" db="EMBL/GenBank/DDBJ databases">
        <title>Genomic Encyclopedia of Archaeal and Bacterial Type Strains, Phase II (KMG-II): from individual species to whole genera.</title>
        <authorList>
            <person name="Goeker M."/>
        </authorList>
    </citation>
    <scope>NUCLEOTIDE SEQUENCE [LARGE SCALE GENOMIC DNA]</scope>
    <source>
        <strain evidence="9 10">DSM 23241</strain>
    </source>
</reference>
<protein>
    <recommendedName>
        <fullName evidence="3">alpha-L-fucosidase</fullName>
        <ecNumber evidence="3">3.2.1.51</ecNumber>
    </recommendedName>
</protein>
<dbReference type="InterPro" id="IPR017853">
    <property type="entry name" value="GH"/>
</dbReference>
<keyword evidence="5" id="KW-0378">Hydrolase</keyword>
<dbReference type="SMART" id="SM00812">
    <property type="entry name" value="Alpha_L_fucos"/>
    <property type="match status" value="1"/>
</dbReference>
<dbReference type="Proteomes" id="UP000249720">
    <property type="component" value="Unassembled WGS sequence"/>
</dbReference>
<dbReference type="PANTHER" id="PTHR10030:SF37">
    <property type="entry name" value="ALPHA-L-FUCOSIDASE-RELATED"/>
    <property type="match status" value="1"/>
</dbReference>
<comment type="function">
    <text evidence="1">Alpha-L-fucosidase is responsible for hydrolyzing the alpha-1,6-linked fucose joined to the reducing-end N-acetylglucosamine of the carbohydrate moieties of glycoproteins.</text>
</comment>
<dbReference type="RefSeq" id="WP_245897963.1">
    <property type="nucleotide sequence ID" value="NZ_QKZV01000002.1"/>
</dbReference>
<evidence type="ECO:0000313" key="9">
    <source>
        <dbReference type="EMBL" id="PZX64634.1"/>
    </source>
</evidence>
<gene>
    <name evidence="9" type="ORF">LX80_00831</name>
</gene>
<dbReference type="PANTHER" id="PTHR10030">
    <property type="entry name" value="ALPHA-L-FUCOSIDASE"/>
    <property type="match status" value="1"/>
</dbReference>
<feature type="signal peptide" evidence="7">
    <location>
        <begin position="1"/>
        <end position="22"/>
    </location>
</feature>
<comment type="caution">
    <text evidence="9">The sequence shown here is derived from an EMBL/GenBank/DDBJ whole genome shotgun (WGS) entry which is preliminary data.</text>
</comment>
<accession>A0A2W7RWE0</accession>
<keyword evidence="4 7" id="KW-0732">Signal</keyword>
<evidence type="ECO:0000313" key="10">
    <source>
        <dbReference type="Proteomes" id="UP000249720"/>
    </source>
</evidence>
<evidence type="ECO:0000256" key="7">
    <source>
        <dbReference type="SAM" id="SignalP"/>
    </source>
</evidence>
<dbReference type="InterPro" id="IPR016286">
    <property type="entry name" value="FUC_metazoa-typ"/>
</dbReference>
<evidence type="ECO:0000256" key="3">
    <source>
        <dbReference type="ARBA" id="ARBA00012662"/>
    </source>
</evidence>
<dbReference type="FunFam" id="3.20.20.80:FF:000052">
    <property type="entry name" value="Putative alpha-L-fucosidase 1"/>
    <property type="match status" value="1"/>
</dbReference>
<evidence type="ECO:0000256" key="6">
    <source>
        <dbReference type="ARBA" id="ARBA00023295"/>
    </source>
</evidence>
<feature type="chain" id="PRO_5016100694" description="alpha-L-fucosidase" evidence="7">
    <location>
        <begin position="23"/>
        <end position="465"/>
    </location>
</feature>